<feature type="topological domain" description="Periplasmic" evidence="8">
    <location>
        <begin position="22"/>
        <end position="91"/>
    </location>
</feature>
<comment type="function">
    <text evidence="8">Essential cell division protein. May link together the upstream cell division proteins, which are predominantly cytoplasmic, with the downstream cell division proteins, which are predominantly periplasmic.</text>
</comment>
<dbReference type="NCBIfam" id="NF002058">
    <property type="entry name" value="PRK00888.1"/>
    <property type="match status" value="1"/>
</dbReference>
<name>A0AAC9ENB4_HAEDC</name>
<evidence type="ECO:0000256" key="4">
    <source>
        <dbReference type="ARBA" id="ARBA00022692"/>
    </source>
</evidence>
<protein>
    <recommendedName>
        <fullName evidence="8">Cell division protein FtsB</fullName>
    </recommendedName>
</protein>
<dbReference type="SMR" id="A0AAC9ENB4"/>
<evidence type="ECO:0000256" key="5">
    <source>
        <dbReference type="ARBA" id="ARBA00022989"/>
    </source>
</evidence>
<evidence type="ECO:0000256" key="3">
    <source>
        <dbReference type="ARBA" id="ARBA00022618"/>
    </source>
</evidence>
<gene>
    <name evidence="8" type="primary">ftsB</name>
    <name evidence="9" type="ORF">RZ57_05320</name>
</gene>
<keyword evidence="5 8" id="KW-1133">Transmembrane helix</keyword>
<evidence type="ECO:0000313" key="10">
    <source>
        <dbReference type="Proteomes" id="UP000060132"/>
    </source>
</evidence>
<dbReference type="PANTHER" id="PTHR37485:SF1">
    <property type="entry name" value="CELL DIVISION PROTEIN FTSB"/>
    <property type="match status" value="1"/>
</dbReference>
<evidence type="ECO:0000313" key="9">
    <source>
        <dbReference type="EMBL" id="AKO32564.1"/>
    </source>
</evidence>
<dbReference type="GO" id="GO:0043093">
    <property type="term" value="P:FtsZ-dependent cytokinesis"/>
    <property type="evidence" value="ECO:0007669"/>
    <property type="project" value="UniProtKB-UniRule"/>
</dbReference>
<evidence type="ECO:0000256" key="8">
    <source>
        <dbReference type="HAMAP-Rule" id="MF_00599"/>
    </source>
</evidence>
<dbReference type="OMA" id="YELGMVK"/>
<dbReference type="GO" id="GO:0030428">
    <property type="term" value="C:cell septum"/>
    <property type="evidence" value="ECO:0007669"/>
    <property type="project" value="TreeGrafter"/>
</dbReference>
<dbReference type="RefSeq" id="WP_010945200.1">
    <property type="nucleotide sequence ID" value="NZ_CP011218.1"/>
</dbReference>
<comment type="subunit">
    <text evidence="8">Part of a complex composed of FtsB, FtsL and FtsQ.</text>
</comment>
<dbReference type="GO" id="GO:0032153">
    <property type="term" value="C:cell division site"/>
    <property type="evidence" value="ECO:0007669"/>
    <property type="project" value="UniProtKB-UniRule"/>
</dbReference>
<feature type="coiled-coil region" evidence="8">
    <location>
        <begin position="29"/>
        <end position="70"/>
    </location>
</feature>
<comment type="similarity">
    <text evidence="8">Belongs to the FtsB family.</text>
</comment>
<evidence type="ECO:0000256" key="6">
    <source>
        <dbReference type="ARBA" id="ARBA00023136"/>
    </source>
</evidence>
<keyword evidence="6 8" id="KW-0472">Membrane</keyword>
<reference evidence="9 10" key="1">
    <citation type="journal article" date="2015" name="PLoS Negl. Trop. Dis.">
        <title>Haemophilus ducreyi Cutaneous Ulcer Strains Are Nearly Identical to Class I Genital Ulcer Strains.</title>
        <authorList>
            <person name="Gangaiah D."/>
            <person name="Webb K.M."/>
            <person name="Humphreys T.L."/>
            <person name="Fortney K.R."/>
            <person name="Toh E."/>
            <person name="Tai A."/>
            <person name="Katz S.S."/>
            <person name="Pillay A."/>
            <person name="Chen C.Y."/>
            <person name="Roberts S.A."/>
            <person name="Munson R.S.Jr."/>
            <person name="Spinola S.M."/>
        </authorList>
    </citation>
    <scope>NUCLEOTIDE SEQUENCE [LARGE SCALE GENOMIC DNA]</scope>
    <source>
        <strain evidence="10">CLU2</strain>
    </source>
</reference>
<keyword evidence="7 8" id="KW-0131">Cell cycle</keyword>
<keyword evidence="4 8" id="KW-0812">Transmembrane</keyword>
<dbReference type="InterPro" id="IPR023081">
    <property type="entry name" value="Cell_div_FtsB"/>
</dbReference>
<evidence type="ECO:0000256" key="1">
    <source>
        <dbReference type="ARBA" id="ARBA00022475"/>
    </source>
</evidence>
<keyword evidence="1 8" id="KW-1003">Cell membrane</keyword>
<dbReference type="Proteomes" id="UP000060132">
    <property type="component" value="Chromosome"/>
</dbReference>
<dbReference type="InterPro" id="IPR007060">
    <property type="entry name" value="FtsL/DivIC"/>
</dbReference>
<sequence>MRLMIVFFGLLLFFFQYSFWLGKNGWQDYKNAKLEVQRLTAENIKLNARNELIAAEIDDLKNGVDALEERARLDREMVKSDEYFYRIVPRN</sequence>
<dbReference type="PANTHER" id="PTHR37485">
    <property type="entry name" value="CELL DIVISION PROTEIN FTSB"/>
    <property type="match status" value="1"/>
</dbReference>
<organism evidence="9 10">
    <name type="scientific">Haemophilus ducreyi</name>
    <dbReference type="NCBI Taxonomy" id="730"/>
    <lineage>
        <taxon>Bacteria</taxon>
        <taxon>Pseudomonadati</taxon>
        <taxon>Pseudomonadota</taxon>
        <taxon>Gammaproteobacteria</taxon>
        <taxon>Pasteurellales</taxon>
        <taxon>Pasteurellaceae</taxon>
        <taxon>Haemophilus</taxon>
    </lineage>
</organism>
<dbReference type="GeneID" id="60732696"/>
<dbReference type="Pfam" id="PF04977">
    <property type="entry name" value="DivIC"/>
    <property type="match status" value="1"/>
</dbReference>
<proteinExistence type="inferred from homology"/>
<dbReference type="HAMAP" id="MF_00599">
    <property type="entry name" value="FtsB"/>
    <property type="match status" value="1"/>
</dbReference>
<evidence type="ECO:0000256" key="2">
    <source>
        <dbReference type="ARBA" id="ARBA00022519"/>
    </source>
</evidence>
<keyword evidence="8" id="KW-0175">Coiled coil</keyword>
<feature type="topological domain" description="Cytoplasmic" evidence="8">
    <location>
        <begin position="1"/>
        <end position="3"/>
    </location>
</feature>
<dbReference type="AlphaFoldDB" id="A0AAC9ENB4"/>
<keyword evidence="2 8" id="KW-0997">Cell inner membrane</keyword>
<evidence type="ECO:0000256" key="7">
    <source>
        <dbReference type="ARBA" id="ARBA00023306"/>
    </source>
</evidence>
<comment type="subcellular location">
    <subcellularLocation>
        <location evidence="8">Cell inner membrane</location>
        <topology evidence="8">Single-pass type II membrane protein</topology>
    </subcellularLocation>
    <text evidence="8">Localizes to the division septum.</text>
</comment>
<keyword evidence="3 8" id="KW-0132">Cell division</keyword>
<dbReference type="EMBL" id="CP011219">
    <property type="protein sequence ID" value="AKO32564.1"/>
    <property type="molecule type" value="Genomic_DNA"/>
</dbReference>
<accession>A0AAC9ENB4</accession>
<dbReference type="GO" id="GO:0005886">
    <property type="term" value="C:plasma membrane"/>
    <property type="evidence" value="ECO:0007669"/>
    <property type="project" value="UniProtKB-SubCell"/>
</dbReference>